<gene>
    <name evidence="1" type="ORF">CRG98_038978</name>
</gene>
<accession>A0A2I0I9F1</accession>
<dbReference type="AlphaFoldDB" id="A0A2I0I9F1"/>
<evidence type="ECO:0000313" key="1">
    <source>
        <dbReference type="EMBL" id="PKI40629.1"/>
    </source>
</evidence>
<organism evidence="1 2">
    <name type="scientific">Punica granatum</name>
    <name type="common">Pomegranate</name>
    <dbReference type="NCBI Taxonomy" id="22663"/>
    <lineage>
        <taxon>Eukaryota</taxon>
        <taxon>Viridiplantae</taxon>
        <taxon>Streptophyta</taxon>
        <taxon>Embryophyta</taxon>
        <taxon>Tracheophyta</taxon>
        <taxon>Spermatophyta</taxon>
        <taxon>Magnoliopsida</taxon>
        <taxon>eudicotyledons</taxon>
        <taxon>Gunneridae</taxon>
        <taxon>Pentapetalae</taxon>
        <taxon>rosids</taxon>
        <taxon>malvids</taxon>
        <taxon>Myrtales</taxon>
        <taxon>Lythraceae</taxon>
        <taxon>Punica</taxon>
    </lineage>
</organism>
<protein>
    <submittedName>
        <fullName evidence="1">Uncharacterized protein</fullName>
    </submittedName>
</protein>
<sequence length="178" mass="19243">MGRGPLAKGRPGSGGAAATRLRAAVLAPGRRDDGTRGLGRWLWAPLGLGGVRFGLRRGRNGRNRGEKSRFLARVPEISDLKIPQNESKFSIFFLLGFVRGDPNCFSVQLIAISSPFPLRFRPILKKIVETAILGVLGRRGSRAAGERCPALPGLPEPFCFLNWGRRVTGSRSTLLGPA</sequence>
<reference evidence="1 2" key="1">
    <citation type="submission" date="2017-11" db="EMBL/GenBank/DDBJ databases">
        <title>De-novo sequencing of pomegranate (Punica granatum L.) genome.</title>
        <authorList>
            <person name="Akparov Z."/>
            <person name="Amiraslanov A."/>
            <person name="Hajiyeva S."/>
            <person name="Abbasov M."/>
            <person name="Kaur K."/>
            <person name="Hamwieh A."/>
            <person name="Solovyev V."/>
            <person name="Salamov A."/>
            <person name="Braich B."/>
            <person name="Kosarev P."/>
            <person name="Mahmoud A."/>
            <person name="Hajiyev E."/>
            <person name="Babayeva S."/>
            <person name="Izzatullayeva V."/>
            <person name="Mammadov A."/>
            <person name="Mammadov A."/>
            <person name="Sharifova S."/>
            <person name="Ojaghi J."/>
            <person name="Eynullazada K."/>
            <person name="Bayramov B."/>
            <person name="Abdulazimova A."/>
            <person name="Shahmuradov I."/>
        </authorList>
    </citation>
    <scope>NUCLEOTIDE SEQUENCE [LARGE SCALE GENOMIC DNA]</scope>
    <source>
        <strain evidence="2">cv. AG2017</strain>
        <tissue evidence="1">Leaf</tissue>
    </source>
</reference>
<keyword evidence="2" id="KW-1185">Reference proteome</keyword>
<evidence type="ECO:0000313" key="2">
    <source>
        <dbReference type="Proteomes" id="UP000233551"/>
    </source>
</evidence>
<name>A0A2I0I9F1_PUNGR</name>
<proteinExistence type="predicted"/>
<comment type="caution">
    <text evidence="1">The sequence shown here is derived from an EMBL/GenBank/DDBJ whole genome shotgun (WGS) entry which is preliminary data.</text>
</comment>
<dbReference type="EMBL" id="PGOL01003514">
    <property type="protein sequence ID" value="PKI40629.1"/>
    <property type="molecule type" value="Genomic_DNA"/>
</dbReference>
<dbReference type="Proteomes" id="UP000233551">
    <property type="component" value="Unassembled WGS sequence"/>
</dbReference>